<dbReference type="PROSITE" id="PS51257">
    <property type="entry name" value="PROKAR_LIPOPROTEIN"/>
    <property type="match status" value="1"/>
</dbReference>
<organism evidence="1 2">
    <name type="scientific">Ulvibacter antarcticus</name>
    <dbReference type="NCBI Taxonomy" id="442714"/>
    <lineage>
        <taxon>Bacteria</taxon>
        <taxon>Pseudomonadati</taxon>
        <taxon>Bacteroidota</taxon>
        <taxon>Flavobacteriia</taxon>
        <taxon>Flavobacteriales</taxon>
        <taxon>Flavobacteriaceae</taxon>
        <taxon>Ulvibacter</taxon>
    </lineage>
</organism>
<dbReference type="InterPro" id="IPR018550">
    <property type="entry name" value="Lipid-A_deacylase-rel"/>
</dbReference>
<name>A0A3L9Y928_9FLAO</name>
<evidence type="ECO:0000313" key="1">
    <source>
        <dbReference type="EMBL" id="RMA57206.1"/>
    </source>
</evidence>
<accession>A0A3L9Y928</accession>
<proteinExistence type="predicted"/>
<evidence type="ECO:0000313" key="2">
    <source>
        <dbReference type="Proteomes" id="UP000271339"/>
    </source>
</evidence>
<keyword evidence="2" id="KW-1185">Reference proteome</keyword>
<dbReference type="Proteomes" id="UP000271339">
    <property type="component" value="Unassembled WGS sequence"/>
</dbReference>
<dbReference type="AlphaFoldDB" id="A0A3L9Y928"/>
<dbReference type="Gene3D" id="2.40.160.20">
    <property type="match status" value="1"/>
</dbReference>
<dbReference type="OrthoDB" id="627554at2"/>
<dbReference type="EMBL" id="REFC01000015">
    <property type="protein sequence ID" value="RMA57206.1"/>
    <property type="molecule type" value="Genomic_DNA"/>
</dbReference>
<dbReference type="RefSeq" id="WP_121908623.1">
    <property type="nucleotide sequence ID" value="NZ_REFC01000015.1"/>
</dbReference>
<sequence>MKKIKNCLYIITVLVSCNSLFSQQEIQTPFSIEADYFYGNIFEHNKEISHLIVGHPSGISITYNRKTYGLRRAERIYNYPDWGFTFAYQQFQNPSLGKNYALYGHYGWYFLKRKLRFSLATGIAFNTNPYDREKNPENNAYGTSLLSTSIFKLSYIKENIWNGFGLQAGLSLIHYSNANLKAPNTSTNTFAFNLGVNYLFDHGSFPEYIPLETMNSRSFAEAIHYNFVFRLGMNESDVIGQGQSPFFVFSVFADKRINYKSSFQAGIDVFFSHFLKELIYYRSIAYPEDGLTGDEDYKRVGVFVGHELRLYDTALITQLGYYAYWPYQFEQRVYNRLGLKRYFGKTIYASVSVKSQWAKAEGIEFGLGVRFK</sequence>
<reference evidence="1 2" key="1">
    <citation type="submission" date="2018-10" db="EMBL/GenBank/DDBJ databases">
        <title>Genomic Encyclopedia of Archaeal and Bacterial Type Strains, Phase II (KMG-II): from individual species to whole genera.</title>
        <authorList>
            <person name="Goeker M."/>
        </authorList>
    </citation>
    <scope>NUCLEOTIDE SEQUENCE [LARGE SCALE GENOMIC DNA]</scope>
    <source>
        <strain evidence="1 2">DSM 23424</strain>
    </source>
</reference>
<dbReference type="Pfam" id="PF09411">
    <property type="entry name" value="PagL"/>
    <property type="match status" value="1"/>
</dbReference>
<comment type="caution">
    <text evidence="1">The sequence shown here is derived from an EMBL/GenBank/DDBJ whole genome shotgun (WGS) entry which is preliminary data.</text>
</comment>
<protein>
    <submittedName>
        <fullName evidence="1">Lipid A 3-O-deacylase PagL</fullName>
    </submittedName>
</protein>
<gene>
    <name evidence="1" type="ORF">BXY75_3093</name>
</gene>